<reference evidence="1" key="1">
    <citation type="submission" date="2014-11" db="EMBL/GenBank/DDBJ databases">
        <authorList>
            <person name="Otto D Thomas"/>
            <person name="Naeem Raeece"/>
        </authorList>
    </citation>
    <scope>NUCLEOTIDE SEQUENCE</scope>
</reference>
<gene>
    <name evidence="1" type="ORF">Cvel_27441</name>
</gene>
<accession>A0A0G4HGT4</accession>
<name>A0A0G4HGT4_9ALVE</name>
<dbReference type="EMBL" id="CDMZ01002656">
    <property type="protein sequence ID" value="CEM43312.1"/>
    <property type="molecule type" value="Genomic_DNA"/>
</dbReference>
<dbReference type="VEuPathDB" id="CryptoDB:Cvel_27441"/>
<dbReference type="AlphaFoldDB" id="A0A0G4HGT4"/>
<protein>
    <submittedName>
        <fullName evidence="1">Uncharacterized protein</fullName>
    </submittedName>
</protein>
<organism evidence="1">
    <name type="scientific">Chromera velia CCMP2878</name>
    <dbReference type="NCBI Taxonomy" id="1169474"/>
    <lineage>
        <taxon>Eukaryota</taxon>
        <taxon>Sar</taxon>
        <taxon>Alveolata</taxon>
        <taxon>Colpodellida</taxon>
        <taxon>Chromeraceae</taxon>
        <taxon>Chromera</taxon>
    </lineage>
</organism>
<sequence>MILASLAVDESSDEVGEGVLRLFWVRDLELGHSLGSPGVNPQVLVDGDLRTLAELRKPDSRGGIEIEPPIQASRSASTVTVALNTDLRFAGALLEAMETMSLRSKTCPASPTRSYVAGVGGYDSLTPGGREDAELWGGNETDALEDHQVVNPIPPKQSDDIRLEF</sequence>
<evidence type="ECO:0000313" key="1">
    <source>
        <dbReference type="EMBL" id="CEM43312.1"/>
    </source>
</evidence>
<proteinExistence type="predicted"/>